<dbReference type="InterPro" id="IPR052389">
    <property type="entry name" value="Sec_Metab_Biosynth-Assoc"/>
</dbReference>
<organism evidence="3 4">
    <name type="scientific">Pseudovirgaria hyperparasitica</name>
    <dbReference type="NCBI Taxonomy" id="470096"/>
    <lineage>
        <taxon>Eukaryota</taxon>
        <taxon>Fungi</taxon>
        <taxon>Dikarya</taxon>
        <taxon>Ascomycota</taxon>
        <taxon>Pezizomycotina</taxon>
        <taxon>Dothideomycetes</taxon>
        <taxon>Dothideomycetes incertae sedis</taxon>
        <taxon>Acrospermales</taxon>
        <taxon>Acrospermaceae</taxon>
        <taxon>Pseudovirgaria</taxon>
    </lineage>
</organism>
<dbReference type="PANTHER" id="PTHR38110">
    <property type="entry name" value="CHROMOSOME 23, WHOLE GENOME SHOTGUN SEQUENCE"/>
    <property type="match status" value="1"/>
</dbReference>
<reference evidence="3" key="1">
    <citation type="journal article" date="2020" name="Stud. Mycol.">
        <title>101 Dothideomycetes genomes: a test case for predicting lifestyles and emergence of pathogens.</title>
        <authorList>
            <person name="Haridas S."/>
            <person name="Albert R."/>
            <person name="Binder M."/>
            <person name="Bloem J."/>
            <person name="Labutti K."/>
            <person name="Salamov A."/>
            <person name="Andreopoulos B."/>
            <person name="Baker S."/>
            <person name="Barry K."/>
            <person name="Bills G."/>
            <person name="Bluhm B."/>
            <person name="Cannon C."/>
            <person name="Castanera R."/>
            <person name="Culley D."/>
            <person name="Daum C."/>
            <person name="Ezra D."/>
            <person name="Gonzalez J."/>
            <person name="Henrissat B."/>
            <person name="Kuo A."/>
            <person name="Liang C."/>
            <person name="Lipzen A."/>
            <person name="Lutzoni F."/>
            <person name="Magnuson J."/>
            <person name="Mondo S."/>
            <person name="Nolan M."/>
            <person name="Ohm R."/>
            <person name="Pangilinan J."/>
            <person name="Park H.-J."/>
            <person name="Ramirez L."/>
            <person name="Alfaro M."/>
            <person name="Sun H."/>
            <person name="Tritt A."/>
            <person name="Yoshinaga Y."/>
            <person name="Zwiers L.-H."/>
            <person name="Turgeon B."/>
            <person name="Goodwin S."/>
            <person name="Spatafora J."/>
            <person name="Crous P."/>
            <person name="Grigoriev I."/>
        </authorList>
    </citation>
    <scope>NUCLEOTIDE SEQUENCE</scope>
    <source>
        <strain evidence="3">CBS 121739</strain>
    </source>
</reference>
<sequence length="333" mass="37101">MAGSVMPPRFSALQPSSKLEGEYLIKIPSAYTFGPRIFGGAAVAVAHKAVNDYISKNYPDLDQPDVINIQWQFLRYLTPTEACIFITPVHIGKSASTVRATIQQGGKDAMVGLLNLTNIAQPANGFSFDVPWNINPRPTEVNLSKLSDDADDRWISILTPYNPKGFRKVHSYLKFFVPVDLEDPSYREQWITPTDPDNWFTNDMLGFVADVSLPILDNYFPGSTGSQASSVKIGLQQRKNRNAGIAETLDESSGSYIAPAMISSQSMNLEIRKRLPQKGVKWLYVRATAKRIMNSRMSMKVEILDEGMELVALAQHLCAIIDLRRQQGIKGKM</sequence>
<evidence type="ECO:0000259" key="1">
    <source>
        <dbReference type="Pfam" id="PF13622"/>
    </source>
</evidence>
<evidence type="ECO:0000259" key="2">
    <source>
        <dbReference type="Pfam" id="PF20789"/>
    </source>
</evidence>
<dbReference type="SUPFAM" id="SSF54637">
    <property type="entry name" value="Thioesterase/thiol ester dehydrase-isomerase"/>
    <property type="match status" value="1"/>
</dbReference>
<dbReference type="InterPro" id="IPR042171">
    <property type="entry name" value="Acyl-CoA_hotdog"/>
</dbReference>
<feature type="domain" description="Acyl-CoA thioesterase-like N-terminal HotDog" evidence="1">
    <location>
        <begin position="28"/>
        <end position="113"/>
    </location>
</feature>
<dbReference type="RefSeq" id="XP_033600930.1">
    <property type="nucleotide sequence ID" value="XM_033748171.1"/>
</dbReference>
<dbReference type="Gene3D" id="2.40.160.210">
    <property type="entry name" value="Acyl-CoA thioesterase, double hotdog domain"/>
    <property type="match status" value="1"/>
</dbReference>
<gene>
    <name evidence="3" type="ORF">EJ05DRAFT_510402</name>
</gene>
<dbReference type="Pfam" id="PF13622">
    <property type="entry name" value="4HBT_3"/>
    <property type="match status" value="1"/>
</dbReference>
<protein>
    <recommendedName>
        <fullName evidence="5">Thioesterase family protein</fullName>
    </recommendedName>
</protein>
<dbReference type="OrthoDB" id="2532955at2759"/>
<evidence type="ECO:0000313" key="4">
    <source>
        <dbReference type="Proteomes" id="UP000799437"/>
    </source>
</evidence>
<dbReference type="GeneID" id="54489225"/>
<dbReference type="InterPro" id="IPR049450">
    <property type="entry name" value="ACOT8-like_C"/>
</dbReference>
<proteinExistence type="predicted"/>
<dbReference type="EMBL" id="ML996571">
    <property type="protein sequence ID" value="KAF2758479.1"/>
    <property type="molecule type" value="Genomic_DNA"/>
</dbReference>
<evidence type="ECO:0000313" key="3">
    <source>
        <dbReference type="EMBL" id="KAF2758479.1"/>
    </source>
</evidence>
<name>A0A6A6W8E0_9PEZI</name>
<evidence type="ECO:0008006" key="5">
    <source>
        <dbReference type="Google" id="ProtNLM"/>
    </source>
</evidence>
<dbReference type="InterPro" id="IPR049449">
    <property type="entry name" value="TesB_ACOT8-like_N"/>
</dbReference>
<dbReference type="PANTHER" id="PTHR38110:SF1">
    <property type="entry name" value="THIOESTERASE DOMAIN-CONTAINING PROTEIN"/>
    <property type="match status" value="1"/>
</dbReference>
<dbReference type="InterPro" id="IPR029069">
    <property type="entry name" value="HotDog_dom_sf"/>
</dbReference>
<keyword evidence="4" id="KW-1185">Reference proteome</keyword>
<dbReference type="AlphaFoldDB" id="A0A6A6W8E0"/>
<feature type="domain" description="Acyl-CoA thioesterase-like C-terminal" evidence="2">
    <location>
        <begin position="176"/>
        <end position="319"/>
    </location>
</feature>
<accession>A0A6A6W8E0</accession>
<dbReference type="Proteomes" id="UP000799437">
    <property type="component" value="Unassembled WGS sequence"/>
</dbReference>
<dbReference type="Pfam" id="PF20789">
    <property type="entry name" value="4HBT_3C"/>
    <property type="match status" value="1"/>
</dbReference>